<dbReference type="Proteomes" id="UP000178347">
    <property type="component" value="Unassembled WGS sequence"/>
</dbReference>
<proteinExistence type="predicted"/>
<name>A0A1F6MRB7_9BACT</name>
<dbReference type="AlphaFoldDB" id="A0A1F6MRB7"/>
<dbReference type="EMBL" id="MFQN01000023">
    <property type="protein sequence ID" value="OGH74209.1"/>
    <property type="molecule type" value="Genomic_DNA"/>
</dbReference>
<evidence type="ECO:0000313" key="1">
    <source>
        <dbReference type="EMBL" id="OGH74209.1"/>
    </source>
</evidence>
<comment type="caution">
    <text evidence="1">The sequence shown here is derived from an EMBL/GenBank/DDBJ whole genome shotgun (WGS) entry which is preliminary data.</text>
</comment>
<gene>
    <name evidence="1" type="ORF">A3G00_02285</name>
</gene>
<reference evidence="1 2" key="1">
    <citation type="journal article" date="2016" name="Nat. Commun.">
        <title>Thousands of microbial genomes shed light on interconnected biogeochemical processes in an aquifer system.</title>
        <authorList>
            <person name="Anantharaman K."/>
            <person name="Brown C.T."/>
            <person name="Hug L.A."/>
            <person name="Sharon I."/>
            <person name="Castelle C.J."/>
            <person name="Probst A.J."/>
            <person name="Thomas B.C."/>
            <person name="Singh A."/>
            <person name="Wilkins M.J."/>
            <person name="Karaoz U."/>
            <person name="Brodie E.L."/>
            <person name="Williams K.H."/>
            <person name="Hubbard S.S."/>
            <person name="Banfield J.F."/>
        </authorList>
    </citation>
    <scope>NUCLEOTIDE SEQUENCE [LARGE SCALE GENOMIC DNA]</scope>
</reference>
<dbReference type="STRING" id="1798692.A3G00_02285"/>
<sequence>MVVMVPKTRRECPAESAGAVAVSWDQLLDALLKTLHLTRIDEEVVALLRRLPPLLTDLSADDIGVMSVGLLPVTRTQALKEVRQWRRTPGGAFAMMRYILNPHILHDTDFMPRNTHVVALGQDDGAQVLSFTPHTRDLFVEPRNTSWRYDHMMFLVLKGKKG</sequence>
<evidence type="ECO:0000313" key="2">
    <source>
        <dbReference type="Proteomes" id="UP000178347"/>
    </source>
</evidence>
<protein>
    <submittedName>
        <fullName evidence="1">Uncharacterized protein</fullName>
    </submittedName>
</protein>
<accession>A0A1F6MRB7</accession>
<organism evidence="1 2">
    <name type="scientific">Candidatus Magasanikbacteria bacterium RIFCSPLOWO2_12_FULL_43_12</name>
    <dbReference type="NCBI Taxonomy" id="1798692"/>
    <lineage>
        <taxon>Bacteria</taxon>
        <taxon>Candidatus Magasanikiibacteriota</taxon>
    </lineage>
</organism>